<name>A0ACB7S1C1_HYAAI</name>
<proteinExistence type="predicted"/>
<reference evidence="1" key="1">
    <citation type="submission" date="2020-05" db="EMBL/GenBank/DDBJ databases">
        <title>Large-scale comparative analyses of tick genomes elucidate their genetic diversity and vector capacities.</title>
        <authorList>
            <person name="Jia N."/>
            <person name="Wang J."/>
            <person name="Shi W."/>
            <person name="Du L."/>
            <person name="Sun Y."/>
            <person name="Zhan W."/>
            <person name="Jiang J."/>
            <person name="Wang Q."/>
            <person name="Zhang B."/>
            <person name="Ji P."/>
            <person name="Sakyi L.B."/>
            <person name="Cui X."/>
            <person name="Yuan T."/>
            <person name="Jiang B."/>
            <person name="Yang W."/>
            <person name="Lam T.T.-Y."/>
            <person name="Chang Q."/>
            <person name="Ding S."/>
            <person name="Wang X."/>
            <person name="Zhu J."/>
            <person name="Ruan X."/>
            <person name="Zhao L."/>
            <person name="Wei J."/>
            <person name="Que T."/>
            <person name="Du C."/>
            <person name="Cheng J."/>
            <person name="Dai P."/>
            <person name="Han X."/>
            <person name="Huang E."/>
            <person name="Gao Y."/>
            <person name="Liu J."/>
            <person name="Shao H."/>
            <person name="Ye R."/>
            <person name="Li L."/>
            <person name="Wei W."/>
            <person name="Wang X."/>
            <person name="Wang C."/>
            <person name="Yang T."/>
            <person name="Huo Q."/>
            <person name="Li W."/>
            <person name="Guo W."/>
            <person name="Chen H."/>
            <person name="Zhou L."/>
            <person name="Ni X."/>
            <person name="Tian J."/>
            <person name="Zhou Y."/>
            <person name="Sheng Y."/>
            <person name="Liu T."/>
            <person name="Pan Y."/>
            <person name="Xia L."/>
            <person name="Li J."/>
            <person name="Zhao F."/>
            <person name="Cao W."/>
        </authorList>
    </citation>
    <scope>NUCLEOTIDE SEQUENCE</scope>
    <source>
        <strain evidence="1">Hyas-2018</strain>
    </source>
</reference>
<organism evidence="1 2">
    <name type="scientific">Hyalomma asiaticum</name>
    <name type="common">Tick</name>
    <dbReference type="NCBI Taxonomy" id="266040"/>
    <lineage>
        <taxon>Eukaryota</taxon>
        <taxon>Metazoa</taxon>
        <taxon>Ecdysozoa</taxon>
        <taxon>Arthropoda</taxon>
        <taxon>Chelicerata</taxon>
        <taxon>Arachnida</taxon>
        <taxon>Acari</taxon>
        <taxon>Parasitiformes</taxon>
        <taxon>Ixodida</taxon>
        <taxon>Ixodoidea</taxon>
        <taxon>Ixodidae</taxon>
        <taxon>Hyalomminae</taxon>
        <taxon>Hyalomma</taxon>
    </lineage>
</organism>
<gene>
    <name evidence="1" type="ORF">HPB50_009151</name>
</gene>
<protein>
    <submittedName>
        <fullName evidence="1">Uncharacterized protein</fullName>
    </submittedName>
</protein>
<dbReference type="Proteomes" id="UP000821845">
    <property type="component" value="Chromosome 6"/>
</dbReference>
<evidence type="ECO:0000313" key="2">
    <source>
        <dbReference type="Proteomes" id="UP000821845"/>
    </source>
</evidence>
<sequence>MAPYTQMALGVLNMLHLMIGPAIFFLVTTANQHTRLVVLRVDSLFMVWVSGTFFTLSLFLFACCILDNTLPLRSIYRTTTGTATMCYALCGILFTTEELTQGHTMFGRIAAALSIINSFAYIASAVIAYQPAIL</sequence>
<dbReference type="EMBL" id="CM023486">
    <property type="protein sequence ID" value="KAH6927836.1"/>
    <property type="molecule type" value="Genomic_DNA"/>
</dbReference>
<keyword evidence="2" id="KW-1185">Reference proteome</keyword>
<evidence type="ECO:0000313" key="1">
    <source>
        <dbReference type="EMBL" id="KAH6927836.1"/>
    </source>
</evidence>
<comment type="caution">
    <text evidence="1">The sequence shown here is derived from an EMBL/GenBank/DDBJ whole genome shotgun (WGS) entry which is preliminary data.</text>
</comment>
<accession>A0ACB7S1C1</accession>